<reference evidence="1 2" key="1">
    <citation type="submission" date="2024-05" db="EMBL/GenBank/DDBJ databases">
        <authorList>
            <person name="Wallberg A."/>
        </authorList>
    </citation>
    <scope>NUCLEOTIDE SEQUENCE [LARGE SCALE GENOMIC DNA]</scope>
</reference>
<organism evidence="1 2">
    <name type="scientific">Meganyctiphanes norvegica</name>
    <name type="common">Northern krill</name>
    <name type="synonym">Thysanopoda norvegica</name>
    <dbReference type="NCBI Taxonomy" id="48144"/>
    <lineage>
        <taxon>Eukaryota</taxon>
        <taxon>Metazoa</taxon>
        <taxon>Ecdysozoa</taxon>
        <taxon>Arthropoda</taxon>
        <taxon>Crustacea</taxon>
        <taxon>Multicrustacea</taxon>
        <taxon>Malacostraca</taxon>
        <taxon>Eumalacostraca</taxon>
        <taxon>Eucarida</taxon>
        <taxon>Euphausiacea</taxon>
        <taxon>Euphausiidae</taxon>
        <taxon>Meganyctiphanes</taxon>
    </lineage>
</organism>
<name>A0AAV2S279_MEGNR</name>
<proteinExistence type="predicted"/>
<accession>A0AAV2S279</accession>
<sequence>MDKINVSLGSETDLKDLECMLQDIECSKALTKELKEEFSSVMQKENIPQEVISHYTLEKCHIERLISRASDLVIEAKESKNADQQPLGTKPISKTQIDAINVFTDVVNSPVVQMPTFNGDILKYAPFKKKFQFLITCICVPKELWATHLENSLSSAQH</sequence>
<gene>
    <name evidence="1" type="ORF">MNOR_LOCUS31215</name>
</gene>
<evidence type="ECO:0000313" key="1">
    <source>
        <dbReference type="EMBL" id="CAL4153683.1"/>
    </source>
</evidence>
<protein>
    <submittedName>
        <fullName evidence="1">Uncharacterized protein</fullName>
    </submittedName>
</protein>
<comment type="caution">
    <text evidence="1">The sequence shown here is derived from an EMBL/GenBank/DDBJ whole genome shotgun (WGS) entry which is preliminary data.</text>
</comment>
<keyword evidence="2" id="KW-1185">Reference proteome</keyword>
<evidence type="ECO:0000313" key="2">
    <source>
        <dbReference type="Proteomes" id="UP001497623"/>
    </source>
</evidence>
<dbReference type="EMBL" id="CAXKWB010039787">
    <property type="protein sequence ID" value="CAL4153683.1"/>
    <property type="molecule type" value="Genomic_DNA"/>
</dbReference>
<dbReference type="AlphaFoldDB" id="A0AAV2S279"/>
<dbReference type="Proteomes" id="UP001497623">
    <property type="component" value="Unassembled WGS sequence"/>
</dbReference>